<keyword evidence="3" id="KW-0479">Metal-binding</keyword>
<evidence type="ECO:0000256" key="1">
    <source>
        <dbReference type="ARBA" id="ARBA00001946"/>
    </source>
</evidence>
<name>A0ABV2PKP6_9BACI</name>
<proteinExistence type="predicted"/>
<dbReference type="EC" id="3.6.1.1" evidence="2"/>
<comment type="caution">
    <text evidence="6">The sequence shown here is derived from an EMBL/GenBank/DDBJ whole genome shotgun (WGS) entry which is preliminary data.</text>
</comment>
<dbReference type="SUPFAM" id="SSF50324">
    <property type="entry name" value="Inorganic pyrophosphatase"/>
    <property type="match status" value="1"/>
</dbReference>
<dbReference type="Gene3D" id="3.90.80.10">
    <property type="entry name" value="Inorganic pyrophosphatase"/>
    <property type="match status" value="1"/>
</dbReference>
<sequence length="125" mass="14454">MIMNYLYTQVKVKVDRPLGSKHPKYNFVYLVNYGFIPNTIARDGGGIDAYILGEFEPLETYEGKVIAVIKRRDDIEDKLVVSNRFYTTEQICALIEFQERFFSAQIITEFNLGISISQPSNKLHH</sequence>
<dbReference type="EMBL" id="JBEPSB010000010">
    <property type="protein sequence ID" value="MET4561321.1"/>
    <property type="molecule type" value="Genomic_DNA"/>
</dbReference>
<evidence type="ECO:0000256" key="2">
    <source>
        <dbReference type="ARBA" id="ARBA00012146"/>
    </source>
</evidence>
<protein>
    <recommendedName>
        <fullName evidence="2">inorganic diphosphatase</fullName>
        <ecNumber evidence="2">3.6.1.1</ecNumber>
    </recommendedName>
</protein>
<accession>A0ABV2PKP6</accession>
<keyword evidence="7" id="KW-1185">Reference proteome</keyword>
<dbReference type="InterPro" id="IPR036649">
    <property type="entry name" value="Pyrophosphatase_sf"/>
</dbReference>
<dbReference type="RefSeq" id="WP_054768229.1">
    <property type="nucleotide sequence ID" value="NZ_CP073713.1"/>
</dbReference>
<evidence type="ECO:0000256" key="3">
    <source>
        <dbReference type="ARBA" id="ARBA00022723"/>
    </source>
</evidence>
<evidence type="ECO:0000256" key="4">
    <source>
        <dbReference type="ARBA" id="ARBA00022801"/>
    </source>
</evidence>
<organism evidence="6 7">
    <name type="scientific">Lysinibacillus parviboronicapiens</name>
    <dbReference type="NCBI Taxonomy" id="436516"/>
    <lineage>
        <taxon>Bacteria</taxon>
        <taxon>Bacillati</taxon>
        <taxon>Bacillota</taxon>
        <taxon>Bacilli</taxon>
        <taxon>Bacillales</taxon>
        <taxon>Bacillaceae</taxon>
        <taxon>Lysinibacillus</taxon>
    </lineage>
</organism>
<keyword evidence="5" id="KW-0460">Magnesium</keyword>
<dbReference type="GO" id="GO:0004427">
    <property type="term" value="F:inorganic diphosphate phosphatase activity"/>
    <property type="evidence" value="ECO:0007669"/>
    <property type="project" value="UniProtKB-EC"/>
</dbReference>
<evidence type="ECO:0000313" key="6">
    <source>
        <dbReference type="EMBL" id="MET4561321.1"/>
    </source>
</evidence>
<comment type="cofactor">
    <cofactor evidence="1">
        <name>Mg(2+)</name>
        <dbReference type="ChEBI" id="CHEBI:18420"/>
    </cofactor>
</comment>
<dbReference type="Proteomes" id="UP001549363">
    <property type="component" value="Unassembled WGS sequence"/>
</dbReference>
<dbReference type="InterPro" id="IPR008162">
    <property type="entry name" value="Pyrophosphatase"/>
</dbReference>
<reference evidence="6 7" key="1">
    <citation type="submission" date="2024-06" db="EMBL/GenBank/DDBJ databases">
        <title>Sorghum-associated microbial communities from plants grown in Nebraska, USA.</title>
        <authorList>
            <person name="Schachtman D."/>
        </authorList>
    </citation>
    <scope>NUCLEOTIDE SEQUENCE [LARGE SCALE GENOMIC DNA]</scope>
    <source>
        <strain evidence="6 7">736</strain>
    </source>
</reference>
<evidence type="ECO:0000313" key="7">
    <source>
        <dbReference type="Proteomes" id="UP001549363"/>
    </source>
</evidence>
<keyword evidence="4 6" id="KW-0378">Hydrolase</keyword>
<dbReference type="Pfam" id="PF00719">
    <property type="entry name" value="Pyrophosphatase"/>
    <property type="match status" value="1"/>
</dbReference>
<evidence type="ECO:0000256" key="5">
    <source>
        <dbReference type="ARBA" id="ARBA00022842"/>
    </source>
</evidence>
<gene>
    <name evidence="6" type="ORF">ABIA69_002480</name>
</gene>